<feature type="region of interest" description="Disordered" evidence="1">
    <location>
        <begin position="1"/>
        <end position="29"/>
    </location>
</feature>
<name>A0AA38ITV4_9CUCU</name>
<gene>
    <name evidence="2" type="ORF">Zmor_007546</name>
</gene>
<evidence type="ECO:0000313" key="2">
    <source>
        <dbReference type="EMBL" id="KAJ3663242.1"/>
    </source>
</evidence>
<dbReference type="Proteomes" id="UP001168821">
    <property type="component" value="Unassembled WGS sequence"/>
</dbReference>
<protein>
    <submittedName>
        <fullName evidence="2">Uncharacterized protein</fullName>
    </submittedName>
</protein>
<organism evidence="2 3">
    <name type="scientific">Zophobas morio</name>
    <dbReference type="NCBI Taxonomy" id="2755281"/>
    <lineage>
        <taxon>Eukaryota</taxon>
        <taxon>Metazoa</taxon>
        <taxon>Ecdysozoa</taxon>
        <taxon>Arthropoda</taxon>
        <taxon>Hexapoda</taxon>
        <taxon>Insecta</taxon>
        <taxon>Pterygota</taxon>
        <taxon>Neoptera</taxon>
        <taxon>Endopterygota</taxon>
        <taxon>Coleoptera</taxon>
        <taxon>Polyphaga</taxon>
        <taxon>Cucujiformia</taxon>
        <taxon>Tenebrionidae</taxon>
        <taxon>Zophobas</taxon>
    </lineage>
</organism>
<comment type="caution">
    <text evidence="2">The sequence shown here is derived from an EMBL/GenBank/DDBJ whole genome shotgun (WGS) entry which is preliminary data.</text>
</comment>
<reference evidence="2" key="1">
    <citation type="journal article" date="2023" name="G3 (Bethesda)">
        <title>Whole genome assemblies of Zophobas morio and Tenebrio molitor.</title>
        <authorList>
            <person name="Kaur S."/>
            <person name="Stinson S.A."/>
            <person name="diCenzo G.C."/>
        </authorList>
    </citation>
    <scope>NUCLEOTIDE SEQUENCE</scope>
    <source>
        <strain evidence="2">QUZm001</strain>
    </source>
</reference>
<sequence>MQNTQEECGYGGEGRAKAAASPTDHKQHQVRENGLLTVYVRNVLLDKTATSCNDNAGILLPCAQSRYRFSELALDLRQG</sequence>
<evidence type="ECO:0000313" key="3">
    <source>
        <dbReference type="Proteomes" id="UP001168821"/>
    </source>
</evidence>
<accession>A0AA38ITV4</accession>
<dbReference type="EMBL" id="JALNTZ010000002">
    <property type="protein sequence ID" value="KAJ3663242.1"/>
    <property type="molecule type" value="Genomic_DNA"/>
</dbReference>
<evidence type="ECO:0000256" key="1">
    <source>
        <dbReference type="SAM" id="MobiDB-lite"/>
    </source>
</evidence>
<proteinExistence type="predicted"/>
<dbReference type="AlphaFoldDB" id="A0AA38ITV4"/>
<keyword evidence="3" id="KW-1185">Reference proteome</keyword>